<comment type="caution">
    <text evidence="1">The sequence shown here is derived from an EMBL/GenBank/DDBJ whole genome shotgun (WGS) entry which is preliminary data.</text>
</comment>
<organism evidence="1 2">
    <name type="scientific">Crotalaria pallida</name>
    <name type="common">Smooth rattlebox</name>
    <name type="synonym">Crotalaria striata</name>
    <dbReference type="NCBI Taxonomy" id="3830"/>
    <lineage>
        <taxon>Eukaryota</taxon>
        <taxon>Viridiplantae</taxon>
        <taxon>Streptophyta</taxon>
        <taxon>Embryophyta</taxon>
        <taxon>Tracheophyta</taxon>
        <taxon>Spermatophyta</taxon>
        <taxon>Magnoliopsida</taxon>
        <taxon>eudicotyledons</taxon>
        <taxon>Gunneridae</taxon>
        <taxon>Pentapetalae</taxon>
        <taxon>rosids</taxon>
        <taxon>fabids</taxon>
        <taxon>Fabales</taxon>
        <taxon>Fabaceae</taxon>
        <taxon>Papilionoideae</taxon>
        <taxon>50 kb inversion clade</taxon>
        <taxon>genistoids sensu lato</taxon>
        <taxon>core genistoids</taxon>
        <taxon>Crotalarieae</taxon>
        <taxon>Crotalaria</taxon>
    </lineage>
</organism>
<dbReference type="Proteomes" id="UP001372338">
    <property type="component" value="Unassembled WGS sequence"/>
</dbReference>
<dbReference type="AlphaFoldDB" id="A0AAN9FRY6"/>
<sequence length="110" mass="11567">MDILLGRHVSRSYLRSVSVLSKIRLNQDSSKKPKVGNILAGCEKSAFHAQSIFCSASNIDGLVACYDPSVTRFQVSSPFVVVQSPINPNVSVAGSLSVAVVGGPSAPPRP</sequence>
<dbReference type="EMBL" id="JAYWIO010000002">
    <property type="protein sequence ID" value="KAK7281477.1"/>
    <property type="molecule type" value="Genomic_DNA"/>
</dbReference>
<reference evidence="1 2" key="1">
    <citation type="submission" date="2024-01" db="EMBL/GenBank/DDBJ databases">
        <title>The genomes of 5 underutilized Papilionoideae crops provide insights into root nodulation and disease resistanc.</title>
        <authorList>
            <person name="Yuan L."/>
        </authorList>
    </citation>
    <scope>NUCLEOTIDE SEQUENCE [LARGE SCALE GENOMIC DNA]</scope>
    <source>
        <strain evidence="1">ZHUSHIDOU_FW_LH</strain>
        <tissue evidence="1">Leaf</tissue>
    </source>
</reference>
<keyword evidence="2" id="KW-1185">Reference proteome</keyword>
<evidence type="ECO:0000313" key="2">
    <source>
        <dbReference type="Proteomes" id="UP001372338"/>
    </source>
</evidence>
<name>A0AAN9FRY6_CROPI</name>
<accession>A0AAN9FRY6</accession>
<protein>
    <submittedName>
        <fullName evidence="1">Uncharacterized protein</fullName>
    </submittedName>
</protein>
<proteinExistence type="predicted"/>
<gene>
    <name evidence="1" type="ORF">RIF29_09516</name>
</gene>
<evidence type="ECO:0000313" key="1">
    <source>
        <dbReference type="EMBL" id="KAK7281477.1"/>
    </source>
</evidence>